<gene>
    <name evidence="1" type="ORF">QBE54_09685</name>
</gene>
<protein>
    <recommendedName>
        <fullName evidence="3">Spore coat protein</fullName>
    </recommendedName>
</protein>
<evidence type="ECO:0000313" key="1">
    <source>
        <dbReference type="EMBL" id="WZL75844.1"/>
    </source>
</evidence>
<keyword evidence="2" id="KW-1185">Reference proteome</keyword>
<organism evidence="1 2">
    <name type="scientific">Thermatribacter velox</name>
    <dbReference type="NCBI Taxonomy" id="3039681"/>
    <lineage>
        <taxon>Bacteria</taxon>
        <taxon>Pseudomonadati</taxon>
        <taxon>Atribacterota</taxon>
        <taxon>Atribacteria</taxon>
        <taxon>Atribacterales</taxon>
        <taxon>Thermatribacteraceae</taxon>
        <taxon>Thermatribacter</taxon>
    </lineage>
</organism>
<reference evidence="1 2" key="1">
    <citation type="submission" date="2023-03" db="EMBL/GenBank/DDBJ databases">
        <title>Novel Species.</title>
        <authorList>
            <person name="Ma S."/>
        </authorList>
    </citation>
    <scope>NUCLEOTIDE SEQUENCE [LARGE SCALE GENOMIC DNA]</scope>
    <source>
        <strain evidence="1 2">B11</strain>
    </source>
</reference>
<evidence type="ECO:0008006" key="3">
    <source>
        <dbReference type="Google" id="ProtNLM"/>
    </source>
</evidence>
<dbReference type="EMBL" id="CP121689">
    <property type="protein sequence ID" value="WZL75844.1"/>
    <property type="molecule type" value="Genomic_DNA"/>
</dbReference>
<evidence type="ECO:0000313" key="2">
    <source>
        <dbReference type="Proteomes" id="UP001461341"/>
    </source>
</evidence>
<sequence length="83" mass="9691">MPFGRGFGGRFAGVWGGSYPGFGWYGRGRGNPYPFCRNFPWLPRGWWAMPYAGYGAYPYAGYYRTYPFPYPPYGGRFYPYFPF</sequence>
<name>A0ABZ2YDG1_9BACT</name>
<dbReference type="RefSeq" id="WP_369017993.1">
    <property type="nucleotide sequence ID" value="NZ_CP121689.1"/>
</dbReference>
<dbReference type="Proteomes" id="UP001461341">
    <property type="component" value="Chromosome"/>
</dbReference>
<proteinExistence type="predicted"/>
<accession>A0ABZ2YDG1</accession>